<dbReference type="STRING" id="180332.GCA_000797495_02091"/>
<evidence type="ECO:0000313" key="9">
    <source>
        <dbReference type="EMBL" id="TLC98814.1"/>
    </source>
</evidence>
<evidence type="ECO:0000313" key="10">
    <source>
        <dbReference type="Proteomes" id="UP000306509"/>
    </source>
</evidence>
<organism evidence="9 10">
    <name type="scientific">Robinsoniella peoriensis</name>
    <dbReference type="NCBI Taxonomy" id="180332"/>
    <lineage>
        <taxon>Bacteria</taxon>
        <taxon>Bacillati</taxon>
        <taxon>Bacillota</taxon>
        <taxon>Clostridia</taxon>
        <taxon>Lachnospirales</taxon>
        <taxon>Lachnospiraceae</taxon>
        <taxon>Robinsoniella</taxon>
    </lineage>
</organism>
<evidence type="ECO:0000259" key="8">
    <source>
        <dbReference type="PROSITE" id="PS51987"/>
    </source>
</evidence>
<dbReference type="PROSITE" id="PS51987">
    <property type="entry name" value="GS_CATALYTIC"/>
    <property type="match status" value="1"/>
</dbReference>
<proteinExistence type="inferred from homology"/>
<dbReference type="Proteomes" id="UP000306509">
    <property type="component" value="Unassembled WGS sequence"/>
</dbReference>
<feature type="domain" description="GS beta-grasp" evidence="7">
    <location>
        <begin position="15"/>
        <end position="100"/>
    </location>
</feature>
<keyword evidence="4" id="KW-0067">ATP-binding</keyword>
<dbReference type="Pfam" id="PF03951">
    <property type="entry name" value="Gln-synt_N"/>
    <property type="match status" value="1"/>
</dbReference>
<dbReference type="InterPro" id="IPR014746">
    <property type="entry name" value="Gln_synth/guanido_kin_cat_dom"/>
</dbReference>
<feature type="domain" description="GS catalytic" evidence="8">
    <location>
        <begin position="107"/>
        <end position="438"/>
    </location>
</feature>
<keyword evidence="10" id="KW-1185">Reference proteome</keyword>
<dbReference type="PANTHER" id="PTHR43785">
    <property type="entry name" value="GAMMA-GLUTAMYLPUTRESCINE SYNTHETASE"/>
    <property type="match status" value="1"/>
</dbReference>
<evidence type="ECO:0000256" key="1">
    <source>
        <dbReference type="ARBA" id="ARBA00009897"/>
    </source>
</evidence>
<dbReference type="Gene3D" id="3.30.590.10">
    <property type="entry name" value="Glutamine synthetase/guanido kinase, catalytic domain"/>
    <property type="match status" value="1"/>
</dbReference>
<evidence type="ECO:0000256" key="6">
    <source>
        <dbReference type="RuleBase" id="RU000384"/>
    </source>
</evidence>
<keyword evidence="3" id="KW-0547">Nucleotide-binding</keyword>
<comment type="similarity">
    <text evidence="1 5 6">Belongs to the glutamine synthetase family.</text>
</comment>
<dbReference type="PROSITE" id="PS51986">
    <property type="entry name" value="GS_BETA_GRASP"/>
    <property type="match status" value="1"/>
</dbReference>
<dbReference type="InterPro" id="IPR008146">
    <property type="entry name" value="Gln_synth_cat_dom"/>
</dbReference>
<accession>A0A4U8Q257</accession>
<protein>
    <submittedName>
        <fullName evidence="9">Glutamine synthetase</fullName>
        <ecNumber evidence="9">6.3.1.2</ecNumber>
    </submittedName>
</protein>
<keyword evidence="2 9" id="KW-0436">Ligase</keyword>
<dbReference type="GO" id="GO:0006542">
    <property type="term" value="P:glutamine biosynthetic process"/>
    <property type="evidence" value="ECO:0007669"/>
    <property type="project" value="InterPro"/>
</dbReference>
<evidence type="ECO:0000256" key="4">
    <source>
        <dbReference type="ARBA" id="ARBA00022840"/>
    </source>
</evidence>
<dbReference type="RefSeq" id="WP_027295712.1">
    <property type="nucleotide sequence ID" value="NZ_CAUSDN010000083.1"/>
</dbReference>
<dbReference type="SUPFAM" id="SSF54368">
    <property type="entry name" value="Glutamine synthetase, N-terminal domain"/>
    <property type="match status" value="1"/>
</dbReference>
<dbReference type="InterPro" id="IPR008147">
    <property type="entry name" value="Gln_synt_N"/>
</dbReference>
<dbReference type="AlphaFoldDB" id="A0A4U8Q257"/>
<dbReference type="SUPFAM" id="SSF55931">
    <property type="entry name" value="Glutamine synthetase/guanido kinase"/>
    <property type="match status" value="1"/>
</dbReference>
<comment type="caution">
    <text evidence="9">The sequence shown here is derived from an EMBL/GenBank/DDBJ whole genome shotgun (WGS) entry which is preliminary data.</text>
</comment>
<evidence type="ECO:0000256" key="3">
    <source>
        <dbReference type="ARBA" id="ARBA00022741"/>
    </source>
</evidence>
<name>A0A4U8Q257_9FIRM</name>
<dbReference type="InterPro" id="IPR036651">
    <property type="entry name" value="Gln_synt_N_sf"/>
</dbReference>
<dbReference type="EMBL" id="QGQD01000083">
    <property type="protein sequence ID" value="TLC98814.1"/>
    <property type="molecule type" value="Genomic_DNA"/>
</dbReference>
<dbReference type="GO" id="GO:0004356">
    <property type="term" value="F:glutamine synthetase activity"/>
    <property type="evidence" value="ECO:0007669"/>
    <property type="project" value="UniProtKB-EC"/>
</dbReference>
<dbReference type="SMART" id="SM01230">
    <property type="entry name" value="Gln-synt_C"/>
    <property type="match status" value="1"/>
</dbReference>
<sequence length="438" mass="49104">MDHTIQEVLEFVRDNDVKFIRLAFCDLFGTQKNISIMPDQLERAFREGISFDGSNIRGFCGVEKSDLFLIPDAATLSVLPWRPQQGRVVRFYCSIKNPDGTPYVCDTRHILKSAIKRCETMGYLPKAGTECEFYLFKTDEDGNPVFQTHDEAGYFDIAPLDKGENVRREICLCLEEMGITPESSHHESGPGQNEIDFKYCDLLGTADNLLTFKSVVKAIAARNGLYASFMPKPISFESGSGLHINLSLSQNGKNIFLSGEQHNPVAESFMAGIMEHAAEMTAFLNPIQNSYERFGSFEAPKYVSWSHQNRSQLVRIPAQAGEKARMELRSPDPSLNPYLAFAILLHAGLDGIEQSAALTEAVDVNLFTADKTIINKLTALPGSLEEAIRIASSSSFIRKTLNPALLEKYFLIKKEEVLAFDKTANKEDFYKQIYFKLI</sequence>
<dbReference type="PANTHER" id="PTHR43785:SF12">
    <property type="entry name" value="TYPE-1 GLUTAMINE SYNTHETASE 2"/>
    <property type="match status" value="1"/>
</dbReference>
<reference evidence="9 10" key="1">
    <citation type="journal article" date="2019" name="Anaerobe">
        <title>Detection of Robinsoniella peoriensis in multiple bone samples of a trauma patient.</title>
        <authorList>
            <person name="Schrottner P."/>
            <person name="Hartwich K."/>
            <person name="Bunk B."/>
            <person name="Schober I."/>
            <person name="Helbig S."/>
            <person name="Rudolph W.W."/>
            <person name="Gunzer F."/>
        </authorList>
    </citation>
    <scope>NUCLEOTIDE SEQUENCE [LARGE SCALE GENOMIC DNA]</scope>
    <source>
        <strain evidence="9 10">DSM 106044</strain>
    </source>
</reference>
<evidence type="ECO:0000259" key="7">
    <source>
        <dbReference type="PROSITE" id="PS51986"/>
    </source>
</evidence>
<dbReference type="Pfam" id="PF00120">
    <property type="entry name" value="Gln-synt_C"/>
    <property type="match status" value="1"/>
</dbReference>
<dbReference type="Gene3D" id="3.10.20.70">
    <property type="entry name" value="Glutamine synthetase, N-terminal domain"/>
    <property type="match status" value="1"/>
</dbReference>
<dbReference type="GO" id="GO:0005524">
    <property type="term" value="F:ATP binding"/>
    <property type="evidence" value="ECO:0007669"/>
    <property type="project" value="UniProtKB-KW"/>
</dbReference>
<evidence type="ECO:0000256" key="2">
    <source>
        <dbReference type="ARBA" id="ARBA00022598"/>
    </source>
</evidence>
<evidence type="ECO:0000256" key="5">
    <source>
        <dbReference type="PROSITE-ProRule" id="PRU01330"/>
    </source>
</evidence>
<gene>
    <name evidence="9" type="primary">glnA_4</name>
    <name evidence="9" type="ORF">DSM106044_04348</name>
</gene>
<dbReference type="EC" id="6.3.1.2" evidence="9"/>